<keyword evidence="4" id="KW-1185">Reference proteome</keyword>
<dbReference type="PANTHER" id="PTHR19303">
    <property type="entry name" value="TRANSPOSON"/>
    <property type="match status" value="1"/>
</dbReference>
<dbReference type="GO" id="GO:0005634">
    <property type="term" value="C:nucleus"/>
    <property type="evidence" value="ECO:0007669"/>
    <property type="project" value="TreeGrafter"/>
</dbReference>
<dbReference type="InterPro" id="IPR006600">
    <property type="entry name" value="HTH_CenpB_DNA-bd_dom"/>
</dbReference>
<gene>
    <name evidence="3" type="primary">Tigd4</name>
    <name evidence="3" type="ORF">AWC38_SpisGene2566</name>
</gene>
<dbReference type="OrthoDB" id="5977792at2759"/>
<dbReference type="PANTHER" id="PTHR19303:SF73">
    <property type="entry name" value="PROTEIN PDC2"/>
    <property type="match status" value="1"/>
</dbReference>
<dbReference type="STRING" id="50429.A0A2B4ST84"/>
<feature type="domain" description="HTH CENPB-type" evidence="2">
    <location>
        <begin position="1"/>
        <end position="40"/>
    </location>
</feature>
<dbReference type="Gene3D" id="1.10.10.60">
    <property type="entry name" value="Homeodomain-like"/>
    <property type="match status" value="1"/>
</dbReference>
<dbReference type="Pfam" id="PF03221">
    <property type="entry name" value="HTH_Tnp_Tc5"/>
    <property type="match status" value="1"/>
</dbReference>
<evidence type="ECO:0000259" key="2">
    <source>
        <dbReference type="PROSITE" id="PS51253"/>
    </source>
</evidence>
<dbReference type="AlphaFoldDB" id="A0A2B4ST84"/>
<evidence type="ECO:0000256" key="1">
    <source>
        <dbReference type="ARBA" id="ARBA00023125"/>
    </source>
</evidence>
<evidence type="ECO:0000313" key="3">
    <source>
        <dbReference type="EMBL" id="PFX32556.1"/>
    </source>
</evidence>
<comment type="caution">
    <text evidence="3">The sequence shown here is derived from an EMBL/GenBank/DDBJ whole genome shotgun (WGS) entry which is preliminary data.</text>
</comment>
<organism evidence="3 4">
    <name type="scientific">Stylophora pistillata</name>
    <name type="common">Smooth cauliflower coral</name>
    <dbReference type="NCBI Taxonomy" id="50429"/>
    <lineage>
        <taxon>Eukaryota</taxon>
        <taxon>Metazoa</taxon>
        <taxon>Cnidaria</taxon>
        <taxon>Anthozoa</taxon>
        <taxon>Hexacorallia</taxon>
        <taxon>Scleractinia</taxon>
        <taxon>Astrocoeniina</taxon>
        <taxon>Pocilloporidae</taxon>
        <taxon>Stylophora</taxon>
    </lineage>
</organism>
<dbReference type="PROSITE" id="PS51253">
    <property type="entry name" value="HTH_CENPB"/>
    <property type="match status" value="1"/>
</dbReference>
<dbReference type="Proteomes" id="UP000225706">
    <property type="component" value="Unassembled WGS sequence"/>
</dbReference>
<name>A0A2B4ST84_STYPI</name>
<reference evidence="4" key="1">
    <citation type="journal article" date="2017" name="bioRxiv">
        <title>Comparative analysis of the genomes of Stylophora pistillata and Acropora digitifera provides evidence for extensive differences between species of corals.</title>
        <authorList>
            <person name="Voolstra C.R."/>
            <person name="Li Y."/>
            <person name="Liew Y.J."/>
            <person name="Baumgarten S."/>
            <person name="Zoccola D."/>
            <person name="Flot J.-F."/>
            <person name="Tambutte S."/>
            <person name="Allemand D."/>
            <person name="Aranda M."/>
        </authorList>
    </citation>
    <scope>NUCLEOTIDE SEQUENCE [LARGE SCALE GENOMIC DNA]</scope>
</reference>
<dbReference type="InterPro" id="IPR050863">
    <property type="entry name" value="CenT-Element_Derived"/>
</dbReference>
<evidence type="ECO:0000313" key="4">
    <source>
        <dbReference type="Proteomes" id="UP000225706"/>
    </source>
</evidence>
<dbReference type="EMBL" id="LSMT01000021">
    <property type="protein sequence ID" value="PFX32556.1"/>
    <property type="molecule type" value="Genomic_DNA"/>
</dbReference>
<keyword evidence="1" id="KW-0238">DNA-binding</keyword>
<sequence length="331" mass="36735">MLQEKATRIAEASEVSGEQFKASNGWPDRFKRRTGIKAKFISGESGDVREETVADSWIERLPVILQGWHPRDIWNMGERGQFFRALPNRSLTEASQSCTGGKKSKDRLTCAFIVNARGGKEKPIIIGESANPKCFRGIQNRSLLPLGMLDAEGNTNAVECSNSDVDPFSELQDEFAAVESLAKETSGASAVSIKETVNGSFDPPVCFELPDNWEDTFFREVALERGEETNDAVEIGASEDEIDEPPATVMPKMASYKEATSSLQEVLNFLEAKGNIKTANDLVKVIYSIQSDWLKPRRSQSKLTDFLKPFKLANDCVTCCKQQLRRALPDI</sequence>
<protein>
    <submittedName>
        <fullName evidence="3">Tigger transposable element-derived protein 4</fullName>
    </submittedName>
</protein>
<dbReference type="GO" id="GO:0003677">
    <property type="term" value="F:DNA binding"/>
    <property type="evidence" value="ECO:0007669"/>
    <property type="project" value="UniProtKB-KW"/>
</dbReference>
<proteinExistence type="predicted"/>
<accession>A0A2B4ST84</accession>